<organism evidence="2 3">
    <name type="scientific">Lipomyces starkeyi NRRL Y-11557</name>
    <dbReference type="NCBI Taxonomy" id="675824"/>
    <lineage>
        <taxon>Eukaryota</taxon>
        <taxon>Fungi</taxon>
        <taxon>Dikarya</taxon>
        <taxon>Ascomycota</taxon>
        <taxon>Saccharomycotina</taxon>
        <taxon>Lipomycetes</taxon>
        <taxon>Lipomycetales</taxon>
        <taxon>Lipomycetaceae</taxon>
        <taxon>Lipomyces</taxon>
    </lineage>
</organism>
<name>A0A1E3Q3G9_LIPST</name>
<reference evidence="2 3" key="1">
    <citation type="journal article" date="2016" name="Proc. Natl. Acad. Sci. U.S.A.">
        <title>Comparative genomics of biotechnologically important yeasts.</title>
        <authorList>
            <person name="Riley R."/>
            <person name="Haridas S."/>
            <person name="Wolfe K.H."/>
            <person name="Lopes M.R."/>
            <person name="Hittinger C.T."/>
            <person name="Goeker M."/>
            <person name="Salamov A.A."/>
            <person name="Wisecaver J.H."/>
            <person name="Long T.M."/>
            <person name="Calvey C.H."/>
            <person name="Aerts A.L."/>
            <person name="Barry K.W."/>
            <person name="Choi C."/>
            <person name="Clum A."/>
            <person name="Coughlan A.Y."/>
            <person name="Deshpande S."/>
            <person name="Douglass A.P."/>
            <person name="Hanson S.J."/>
            <person name="Klenk H.-P."/>
            <person name="LaButti K.M."/>
            <person name="Lapidus A."/>
            <person name="Lindquist E.A."/>
            <person name="Lipzen A.M."/>
            <person name="Meier-Kolthoff J.P."/>
            <person name="Ohm R.A."/>
            <person name="Otillar R.P."/>
            <person name="Pangilinan J.L."/>
            <person name="Peng Y."/>
            <person name="Rokas A."/>
            <person name="Rosa C.A."/>
            <person name="Scheuner C."/>
            <person name="Sibirny A.A."/>
            <person name="Slot J.C."/>
            <person name="Stielow J.B."/>
            <person name="Sun H."/>
            <person name="Kurtzman C.P."/>
            <person name="Blackwell M."/>
            <person name="Grigoriev I.V."/>
            <person name="Jeffries T.W."/>
        </authorList>
    </citation>
    <scope>NUCLEOTIDE SEQUENCE [LARGE SCALE GENOMIC DNA]</scope>
    <source>
        <strain evidence="2 3">NRRL Y-11557</strain>
    </source>
</reference>
<dbReference type="EMBL" id="KV454296">
    <property type="protein sequence ID" value="ODQ72259.1"/>
    <property type="molecule type" value="Genomic_DNA"/>
</dbReference>
<evidence type="ECO:0000313" key="2">
    <source>
        <dbReference type="EMBL" id="ODQ72259.1"/>
    </source>
</evidence>
<keyword evidence="3" id="KW-1185">Reference proteome</keyword>
<protein>
    <submittedName>
        <fullName evidence="2">Uncharacterized protein</fullName>
    </submittedName>
</protein>
<accession>A0A1E3Q3G9</accession>
<proteinExistence type="predicted"/>
<evidence type="ECO:0000313" key="3">
    <source>
        <dbReference type="Proteomes" id="UP000094385"/>
    </source>
</evidence>
<dbReference type="Proteomes" id="UP000094385">
    <property type="component" value="Unassembled WGS sequence"/>
</dbReference>
<dbReference type="AlphaFoldDB" id="A0A1E3Q3G9"/>
<dbReference type="OrthoDB" id="5335351at2759"/>
<evidence type="ECO:0000256" key="1">
    <source>
        <dbReference type="SAM" id="MobiDB-lite"/>
    </source>
</evidence>
<gene>
    <name evidence="2" type="ORF">LIPSTDRAFT_72982</name>
</gene>
<sequence>MSETESNSSNRQAATATGLQHLQPFDESMIFEEYRDIMTRSHEEQRQIYSEFKAFTDDVAAWVKAASQFDNFRSRKRIKTRLEWIKAKHGEIEGVRNEVVTCVEAVRAALSILGGITGPLKGLSGLVDSGPEGDDSSDGQGTRSAEGVGPNQACRE</sequence>
<feature type="region of interest" description="Disordered" evidence="1">
    <location>
        <begin position="124"/>
        <end position="156"/>
    </location>
</feature>